<dbReference type="Proteomes" id="UP001157017">
    <property type="component" value="Unassembled WGS sequence"/>
</dbReference>
<dbReference type="InterPro" id="IPR010978">
    <property type="entry name" value="tRNA-bd_arm"/>
</dbReference>
<dbReference type="Pfam" id="PF02403">
    <property type="entry name" value="Seryl_tRNA_N"/>
    <property type="match status" value="1"/>
</dbReference>
<feature type="domain" description="Serine-tRNA synthetase type1 N-terminal" evidence="1">
    <location>
        <begin position="13"/>
        <end position="118"/>
    </location>
</feature>
<protein>
    <recommendedName>
        <fullName evidence="1">Serine-tRNA synthetase type1 N-terminal domain-containing protein</fullName>
    </recommendedName>
</protein>
<dbReference type="EMBL" id="BSUZ01000001">
    <property type="protein sequence ID" value="GMA86902.1"/>
    <property type="molecule type" value="Genomic_DNA"/>
</dbReference>
<dbReference type="InterPro" id="IPR015866">
    <property type="entry name" value="Ser-tRNA-synth_1_N"/>
</dbReference>
<evidence type="ECO:0000313" key="3">
    <source>
        <dbReference type="Proteomes" id="UP001157017"/>
    </source>
</evidence>
<accession>A0ABQ6JGK2</accession>
<dbReference type="SUPFAM" id="SSF46589">
    <property type="entry name" value="tRNA-binding arm"/>
    <property type="match status" value="1"/>
</dbReference>
<name>A0ABQ6JGK2_9ACTN</name>
<evidence type="ECO:0000313" key="2">
    <source>
        <dbReference type="EMBL" id="GMA86902.1"/>
    </source>
</evidence>
<dbReference type="Gene3D" id="1.10.287.40">
    <property type="entry name" value="Serine-tRNA synthetase, tRNA binding domain"/>
    <property type="match status" value="1"/>
</dbReference>
<dbReference type="InterPro" id="IPR002317">
    <property type="entry name" value="Ser-tRNA-ligase_type_1"/>
</dbReference>
<comment type="caution">
    <text evidence="2">The sequence shown here is derived from an EMBL/GenBank/DDBJ whole genome shotgun (WGS) entry which is preliminary data.</text>
</comment>
<dbReference type="InterPro" id="IPR042103">
    <property type="entry name" value="SerRS_1_N_sf"/>
</dbReference>
<organism evidence="2 3">
    <name type="scientific">Angustibacter aerolatus</name>
    <dbReference type="NCBI Taxonomy" id="1162965"/>
    <lineage>
        <taxon>Bacteria</taxon>
        <taxon>Bacillati</taxon>
        <taxon>Actinomycetota</taxon>
        <taxon>Actinomycetes</taxon>
        <taxon>Kineosporiales</taxon>
        <taxon>Kineosporiaceae</taxon>
    </lineage>
</organism>
<reference evidence="3" key="1">
    <citation type="journal article" date="2019" name="Int. J. Syst. Evol. Microbiol.">
        <title>The Global Catalogue of Microorganisms (GCM) 10K type strain sequencing project: providing services to taxonomists for standard genome sequencing and annotation.</title>
        <authorList>
            <consortium name="The Broad Institute Genomics Platform"/>
            <consortium name="The Broad Institute Genome Sequencing Center for Infectious Disease"/>
            <person name="Wu L."/>
            <person name="Ma J."/>
        </authorList>
    </citation>
    <scope>NUCLEOTIDE SEQUENCE [LARGE SCALE GENOMIC DNA]</scope>
    <source>
        <strain evidence="3">NBRC 108730</strain>
    </source>
</reference>
<gene>
    <name evidence="2" type="ORF">GCM10025868_21520</name>
</gene>
<keyword evidence="3" id="KW-1185">Reference proteome</keyword>
<sequence>MEPAAHPSKVVPVIDVRVLRDDPDLVRASQRARGEDPSLVDEVLAADERRRSAIQEFEQVRAEQKAHGKRVAAAPKDDKPALIAHGRTLSERVKGLETRAAEGETEPTALLRRVPNVVLPDVPPGGEDDYVVRDTVGTPRDFAAEGFAPRDHLEPRRVARRHRHGPRRQGRRLALLLPHRPRCAARAWRCSTWPCARRSTPGSRRWSCPRW</sequence>
<proteinExistence type="predicted"/>
<evidence type="ECO:0000259" key="1">
    <source>
        <dbReference type="Pfam" id="PF02403"/>
    </source>
</evidence>
<dbReference type="PANTHER" id="PTHR11778">
    <property type="entry name" value="SERYL-TRNA SYNTHETASE"/>
    <property type="match status" value="1"/>
</dbReference>